<proteinExistence type="predicted"/>
<dbReference type="RefSeq" id="WP_139082217.1">
    <property type="nucleotide sequence ID" value="NZ_VDFV01000020.1"/>
</dbReference>
<organism evidence="1 2">
    <name type="scientific">Rubellimicrobium roseum</name>
    <dbReference type="NCBI Taxonomy" id="687525"/>
    <lineage>
        <taxon>Bacteria</taxon>
        <taxon>Pseudomonadati</taxon>
        <taxon>Pseudomonadota</taxon>
        <taxon>Alphaproteobacteria</taxon>
        <taxon>Rhodobacterales</taxon>
        <taxon>Roseobacteraceae</taxon>
        <taxon>Rubellimicrobium</taxon>
    </lineage>
</organism>
<comment type="caution">
    <text evidence="1">The sequence shown here is derived from an EMBL/GenBank/DDBJ whole genome shotgun (WGS) entry which is preliminary data.</text>
</comment>
<name>A0A5C4N820_9RHOB</name>
<accession>A0A5C4N820</accession>
<keyword evidence="2" id="KW-1185">Reference proteome</keyword>
<reference evidence="1 2" key="1">
    <citation type="submission" date="2019-06" db="EMBL/GenBank/DDBJ databases">
        <authorList>
            <person name="Jiang L."/>
        </authorList>
    </citation>
    <scope>NUCLEOTIDE SEQUENCE [LARGE SCALE GENOMIC DNA]</scope>
    <source>
        <strain evidence="1 2">YIM 48858</strain>
    </source>
</reference>
<evidence type="ECO:0000313" key="2">
    <source>
        <dbReference type="Proteomes" id="UP000305709"/>
    </source>
</evidence>
<gene>
    <name evidence="1" type="ORF">FHG71_13495</name>
</gene>
<dbReference type="EMBL" id="VDFV01000020">
    <property type="protein sequence ID" value="TNC69827.1"/>
    <property type="molecule type" value="Genomic_DNA"/>
</dbReference>
<sequence length="66" mass="7552">MIELAFVVCLGTEPMRCEQKAMQFADVSLMACLMGAQPQLAEWLNDHPGWEVRRWTCQPLEAGRRT</sequence>
<dbReference type="OrthoDB" id="7363897at2"/>
<dbReference type="Proteomes" id="UP000305709">
    <property type="component" value="Unassembled WGS sequence"/>
</dbReference>
<dbReference type="AlphaFoldDB" id="A0A5C4N820"/>
<evidence type="ECO:0000313" key="1">
    <source>
        <dbReference type="EMBL" id="TNC69827.1"/>
    </source>
</evidence>
<protein>
    <submittedName>
        <fullName evidence="1">Uncharacterized protein</fullName>
    </submittedName>
</protein>